<comment type="caution">
    <text evidence="3">The sequence shown here is derived from an EMBL/GenBank/DDBJ whole genome shotgun (WGS) entry which is preliminary data.</text>
</comment>
<sequence>MALPSMRVGDVGPQVTAVRERLVATGDLPGSAATADTFDTEVERAVRAFQQRRGMLVDGVVGSQTYRALDGARWLLGDRILMHTPGHLMAGDDVGALQERLLGLGYPCGRVDGVFGSSTDAALRDFQRGVGLRPDGLAGPHTLRGLNQLSRAVTGGAPHALREADRVRSAGTNLRGRVVVLDPGHSSLDPGGVAGDLREADITLDLARRVEGRLAAVGVHVVLTRGLTGDPSQLERADLANSLNADLVLSLHCESLQNAPQAHGVATYFYGSPNQGGAWSATGEQLASLVQREIVARTDLLDCRTHPRTWDILRHTVMPAVRVEVGHLSHPGDAARLGDPAFRDTVAEAVVVSVQRVYLGETDDSTTGTLNVADVMARAHQF</sequence>
<dbReference type="GO" id="GO:0008745">
    <property type="term" value="F:N-acetylmuramoyl-L-alanine amidase activity"/>
    <property type="evidence" value="ECO:0007669"/>
    <property type="project" value="UniProtKB-EC"/>
</dbReference>
<dbReference type="Gene3D" id="1.10.101.10">
    <property type="entry name" value="PGBD-like superfamily/PGBD"/>
    <property type="match status" value="2"/>
</dbReference>
<dbReference type="CDD" id="cd02696">
    <property type="entry name" value="MurNAc-LAA"/>
    <property type="match status" value="1"/>
</dbReference>
<dbReference type="InterPro" id="IPR002508">
    <property type="entry name" value="MurNAc-LAA_cat"/>
</dbReference>
<evidence type="ECO:0000313" key="3">
    <source>
        <dbReference type="EMBL" id="MFC6007245.1"/>
    </source>
</evidence>
<evidence type="ECO:0000259" key="2">
    <source>
        <dbReference type="SMART" id="SM00646"/>
    </source>
</evidence>
<dbReference type="PANTHER" id="PTHR30404">
    <property type="entry name" value="N-ACETYLMURAMOYL-L-ALANINE AMIDASE"/>
    <property type="match status" value="1"/>
</dbReference>
<dbReference type="InterPro" id="IPR050695">
    <property type="entry name" value="N-acetylmuramoyl_amidase_3"/>
</dbReference>
<dbReference type="SUPFAM" id="SSF47090">
    <property type="entry name" value="PGBD-like"/>
    <property type="match status" value="2"/>
</dbReference>
<dbReference type="Gene3D" id="3.40.630.40">
    <property type="entry name" value="Zn-dependent exopeptidases"/>
    <property type="match status" value="1"/>
</dbReference>
<dbReference type="Proteomes" id="UP001596189">
    <property type="component" value="Unassembled WGS sequence"/>
</dbReference>
<gene>
    <name evidence="3" type="ORF">ACFQDO_08890</name>
</gene>
<protein>
    <submittedName>
        <fullName evidence="3">N-acetylmuramoyl-L-alanine amidase</fullName>
        <ecNumber evidence="3">3.5.1.28</ecNumber>
    </submittedName>
</protein>
<evidence type="ECO:0000256" key="1">
    <source>
        <dbReference type="ARBA" id="ARBA00022801"/>
    </source>
</evidence>
<name>A0ABW1JE08_9ACTN</name>
<keyword evidence="1 3" id="KW-0378">Hydrolase</keyword>
<dbReference type="Pfam" id="PF01471">
    <property type="entry name" value="PG_binding_1"/>
    <property type="match status" value="2"/>
</dbReference>
<organism evidence="3 4">
    <name type="scientific">Angustibacter luteus</name>
    <dbReference type="NCBI Taxonomy" id="658456"/>
    <lineage>
        <taxon>Bacteria</taxon>
        <taxon>Bacillati</taxon>
        <taxon>Actinomycetota</taxon>
        <taxon>Actinomycetes</taxon>
        <taxon>Kineosporiales</taxon>
        <taxon>Kineosporiaceae</taxon>
    </lineage>
</organism>
<keyword evidence="4" id="KW-1185">Reference proteome</keyword>
<dbReference type="InterPro" id="IPR002477">
    <property type="entry name" value="Peptidoglycan-bd-like"/>
</dbReference>
<dbReference type="SMART" id="SM00646">
    <property type="entry name" value="Ami_3"/>
    <property type="match status" value="1"/>
</dbReference>
<accession>A0ABW1JE08</accession>
<dbReference type="EC" id="3.5.1.28" evidence="3"/>
<evidence type="ECO:0000313" key="4">
    <source>
        <dbReference type="Proteomes" id="UP001596189"/>
    </source>
</evidence>
<dbReference type="InterPro" id="IPR036365">
    <property type="entry name" value="PGBD-like_sf"/>
</dbReference>
<feature type="domain" description="MurNAc-LAA" evidence="2">
    <location>
        <begin position="237"/>
        <end position="355"/>
    </location>
</feature>
<dbReference type="SUPFAM" id="SSF53187">
    <property type="entry name" value="Zn-dependent exopeptidases"/>
    <property type="match status" value="1"/>
</dbReference>
<dbReference type="RefSeq" id="WP_378227008.1">
    <property type="nucleotide sequence ID" value="NZ_BAABFP010000004.1"/>
</dbReference>
<proteinExistence type="predicted"/>
<dbReference type="EMBL" id="JBHSRD010000003">
    <property type="protein sequence ID" value="MFC6007245.1"/>
    <property type="molecule type" value="Genomic_DNA"/>
</dbReference>
<dbReference type="Pfam" id="PF01520">
    <property type="entry name" value="Amidase_3"/>
    <property type="match status" value="1"/>
</dbReference>
<dbReference type="InterPro" id="IPR036366">
    <property type="entry name" value="PGBDSf"/>
</dbReference>
<dbReference type="PANTHER" id="PTHR30404:SF0">
    <property type="entry name" value="N-ACETYLMURAMOYL-L-ALANINE AMIDASE AMIC"/>
    <property type="match status" value="1"/>
</dbReference>
<reference evidence="4" key="1">
    <citation type="journal article" date="2019" name="Int. J. Syst. Evol. Microbiol.">
        <title>The Global Catalogue of Microorganisms (GCM) 10K type strain sequencing project: providing services to taxonomists for standard genome sequencing and annotation.</title>
        <authorList>
            <consortium name="The Broad Institute Genomics Platform"/>
            <consortium name="The Broad Institute Genome Sequencing Center for Infectious Disease"/>
            <person name="Wu L."/>
            <person name="Ma J."/>
        </authorList>
    </citation>
    <scope>NUCLEOTIDE SEQUENCE [LARGE SCALE GENOMIC DNA]</scope>
    <source>
        <strain evidence="4">KACC 14249</strain>
    </source>
</reference>